<keyword evidence="5" id="KW-0067">ATP-binding</keyword>
<feature type="non-terminal residue" evidence="14">
    <location>
        <position position="1"/>
    </location>
</feature>
<dbReference type="GO" id="GO:0005388">
    <property type="term" value="F:P-type calcium transporter activity"/>
    <property type="evidence" value="ECO:0007669"/>
    <property type="project" value="TreeGrafter"/>
</dbReference>
<gene>
    <name evidence="14" type="ORF">IAC57_05330</name>
</gene>
<protein>
    <submittedName>
        <fullName evidence="14">Cation-transporting P-type ATPase</fullName>
    </submittedName>
</protein>
<dbReference type="SUPFAM" id="SSF81653">
    <property type="entry name" value="Calcium ATPase, transduction domain A"/>
    <property type="match status" value="1"/>
</dbReference>
<dbReference type="SFLD" id="SFLDF00027">
    <property type="entry name" value="p-type_atpase"/>
    <property type="match status" value="1"/>
</dbReference>
<dbReference type="PRINTS" id="PR00119">
    <property type="entry name" value="CATATPASE"/>
</dbReference>
<feature type="transmembrane region" description="Helical" evidence="11">
    <location>
        <begin position="96"/>
        <end position="115"/>
    </location>
</feature>
<evidence type="ECO:0000256" key="7">
    <source>
        <dbReference type="ARBA" id="ARBA00022967"/>
    </source>
</evidence>
<keyword evidence="8 11" id="KW-1133">Transmembrane helix</keyword>
<evidence type="ECO:0000256" key="1">
    <source>
        <dbReference type="ARBA" id="ARBA00004141"/>
    </source>
</evidence>
<dbReference type="InterPro" id="IPR023298">
    <property type="entry name" value="ATPase_P-typ_TM_dom_sf"/>
</dbReference>
<evidence type="ECO:0000256" key="4">
    <source>
        <dbReference type="ARBA" id="ARBA00022741"/>
    </source>
</evidence>
<evidence type="ECO:0000256" key="6">
    <source>
        <dbReference type="ARBA" id="ARBA00022842"/>
    </source>
</evidence>
<dbReference type="SUPFAM" id="SSF56784">
    <property type="entry name" value="HAD-like"/>
    <property type="match status" value="1"/>
</dbReference>
<dbReference type="PRINTS" id="PR00120">
    <property type="entry name" value="HATPASE"/>
</dbReference>
<dbReference type="Pfam" id="PF13246">
    <property type="entry name" value="Cation_ATPase"/>
    <property type="match status" value="1"/>
</dbReference>
<evidence type="ECO:0000256" key="11">
    <source>
        <dbReference type="SAM" id="Phobius"/>
    </source>
</evidence>
<keyword evidence="7" id="KW-1278">Translocase</keyword>
<dbReference type="Pfam" id="PF00689">
    <property type="entry name" value="Cation_ATPase_C"/>
    <property type="match status" value="1"/>
</dbReference>
<dbReference type="PROSITE" id="PS00154">
    <property type="entry name" value="ATPASE_E1_E2"/>
    <property type="match status" value="1"/>
</dbReference>
<dbReference type="Pfam" id="PF00122">
    <property type="entry name" value="E1-E2_ATPase"/>
    <property type="match status" value="1"/>
</dbReference>
<evidence type="ECO:0000256" key="5">
    <source>
        <dbReference type="ARBA" id="ARBA00022840"/>
    </source>
</evidence>
<keyword evidence="4" id="KW-0547">Nucleotide-binding</keyword>
<dbReference type="InterPro" id="IPR006068">
    <property type="entry name" value="ATPase_P-typ_cation-transptr_C"/>
</dbReference>
<feature type="domain" description="Cation-transporting P-type ATPase C-terminal" evidence="13">
    <location>
        <begin position="568"/>
        <end position="741"/>
    </location>
</feature>
<dbReference type="InterPro" id="IPR018303">
    <property type="entry name" value="ATPase_P-typ_P_site"/>
</dbReference>
<dbReference type="NCBIfam" id="TIGR01494">
    <property type="entry name" value="ATPase_P-type"/>
    <property type="match status" value="1"/>
</dbReference>
<keyword evidence="2 11" id="KW-0812">Transmembrane</keyword>
<dbReference type="InterPro" id="IPR001757">
    <property type="entry name" value="P_typ_ATPase"/>
</dbReference>
<evidence type="ECO:0000259" key="13">
    <source>
        <dbReference type="Pfam" id="PF00689"/>
    </source>
</evidence>
<dbReference type="Proteomes" id="UP000824081">
    <property type="component" value="Unassembled WGS sequence"/>
</dbReference>
<evidence type="ECO:0000313" key="14">
    <source>
        <dbReference type="EMBL" id="HIU59509.1"/>
    </source>
</evidence>
<evidence type="ECO:0000313" key="15">
    <source>
        <dbReference type="Proteomes" id="UP000824081"/>
    </source>
</evidence>
<dbReference type="InterPro" id="IPR023214">
    <property type="entry name" value="HAD_sf"/>
</dbReference>
<keyword evidence="3" id="KW-0479">Metal-binding</keyword>
<feature type="transmembrane region" description="Helical" evidence="11">
    <location>
        <begin position="543"/>
        <end position="564"/>
    </location>
</feature>
<organism evidence="14 15">
    <name type="scientific">Candidatus Scatosoma pullistercoris</name>
    <dbReference type="NCBI Taxonomy" id="2840934"/>
    <lineage>
        <taxon>Bacteria</taxon>
        <taxon>Bacillati</taxon>
        <taxon>Bacillota</taxon>
        <taxon>Clostridia</taxon>
        <taxon>Candidatus Scatosoma</taxon>
    </lineage>
</organism>
<dbReference type="InterPro" id="IPR059000">
    <property type="entry name" value="ATPase_P-type_domA"/>
</dbReference>
<comment type="subcellular location">
    <subcellularLocation>
        <location evidence="1">Membrane</location>
        <topology evidence="1">Multi-pass membrane protein</topology>
    </subcellularLocation>
</comment>
<accession>A0A9D1SGE9</accession>
<dbReference type="SUPFAM" id="SSF81665">
    <property type="entry name" value="Calcium ATPase, transmembrane domain M"/>
    <property type="match status" value="1"/>
</dbReference>
<reference evidence="14" key="2">
    <citation type="journal article" date="2021" name="PeerJ">
        <title>Extensive microbial diversity within the chicken gut microbiome revealed by metagenomics and culture.</title>
        <authorList>
            <person name="Gilroy R."/>
            <person name="Ravi A."/>
            <person name="Getino M."/>
            <person name="Pursley I."/>
            <person name="Horton D.L."/>
            <person name="Alikhan N.F."/>
            <person name="Baker D."/>
            <person name="Gharbi K."/>
            <person name="Hall N."/>
            <person name="Watson M."/>
            <person name="Adriaenssens E.M."/>
            <person name="Foster-Nyarko E."/>
            <person name="Jarju S."/>
            <person name="Secka A."/>
            <person name="Antonio M."/>
            <person name="Oren A."/>
            <person name="Chaudhuri R.R."/>
            <person name="La Ragione R."/>
            <person name="Hildebrand F."/>
            <person name="Pallen M.J."/>
        </authorList>
    </citation>
    <scope>NUCLEOTIDE SEQUENCE</scope>
    <source>
        <strain evidence="14">11687</strain>
    </source>
</reference>
<dbReference type="PANTHER" id="PTHR24093:SF477">
    <property type="entry name" value="CALCIUM-TRANSPORTING ATPASE"/>
    <property type="match status" value="1"/>
</dbReference>
<reference evidence="14" key="1">
    <citation type="submission" date="2020-10" db="EMBL/GenBank/DDBJ databases">
        <authorList>
            <person name="Gilroy R."/>
        </authorList>
    </citation>
    <scope>NUCLEOTIDE SEQUENCE</scope>
    <source>
        <strain evidence="14">11687</strain>
    </source>
</reference>
<dbReference type="AlphaFoldDB" id="A0A9D1SGE9"/>
<evidence type="ECO:0000256" key="2">
    <source>
        <dbReference type="ARBA" id="ARBA00022692"/>
    </source>
</evidence>
<evidence type="ECO:0000256" key="10">
    <source>
        <dbReference type="SAM" id="MobiDB-lite"/>
    </source>
</evidence>
<proteinExistence type="predicted"/>
<feature type="transmembrane region" description="Helical" evidence="11">
    <location>
        <begin position="576"/>
        <end position="596"/>
    </location>
</feature>
<dbReference type="InterPro" id="IPR008250">
    <property type="entry name" value="ATPase_P-typ_transduc_dom_A_sf"/>
</dbReference>
<feature type="transmembrane region" description="Helical" evidence="11">
    <location>
        <begin position="720"/>
        <end position="737"/>
    </location>
</feature>
<feature type="transmembrane region" description="Helical" evidence="11">
    <location>
        <begin position="141"/>
        <end position="165"/>
    </location>
</feature>
<evidence type="ECO:0000256" key="8">
    <source>
        <dbReference type="ARBA" id="ARBA00022989"/>
    </source>
</evidence>
<dbReference type="GO" id="GO:0005524">
    <property type="term" value="F:ATP binding"/>
    <property type="evidence" value="ECO:0007669"/>
    <property type="project" value="UniProtKB-KW"/>
</dbReference>
<dbReference type="GO" id="GO:0005886">
    <property type="term" value="C:plasma membrane"/>
    <property type="evidence" value="ECO:0007669"/>
    <property type="project" value="TreeGrafter"/>
</dbReference>
<dbReference type="InterPro" id="IPR023299">
    <property type="entry name" value="ATPase_P-typ_cyto_dom_N"/>
</dbReference>
<feature type="transmembrane region" description="Helical" evidence="11">
    <location>
        <begin position="688"/>
        <end position="708"/>
    </location>
</feature>
<keyword evidence="9 11" id="KW-0472">Membrane</keyword>
<dbReference type="EMBL" id="DVMZ01000141">
    <property type="protein sequence ID" value="HIU59509.1"/>
    <property type="molecule type" value="Genomic_DNA"/>
</dbReference>
<dbReference type="Gene3D" id="3.40.1110.10">
    <property type="entry name" value="Calcium-transporting ATPase, cytoplasmic domain N"/>
    <property type="match status" value="1"/>
</dbReference>
<evidence type="ECO:0000256" key="3">
    <source>
        <dbReference type="ARBA" id="ARBA00022723"/>
    </source>
</evidence>
<dbReference type="InterPro" id="IPR036412">
    <property type="entry name" value="HAD-like_sf"/>
</dbReference>
<dbReference type="Gene3D" id="1.20.1110.10">
    <property type="entry name" value="Calcium-transporting ATPase, transmembrane domain"/>
    <property type="match status" value="1"/>
</dbReference>
<dbReference type="PANTHER" id="PTHR24093">
    <property type="entry name" value="CATION TRANSPORTING ATPASE"/>
    <property type="match status" value="1"/>
</dbReference>
<dbReference type="SFLD" id="SFLDG00002">
    <property type="entry name" value="C1.7:_P-type_atpase_like"/>
    <property type="match status" value="1"/>
</dbReference>
<feature type="transmembrane region" description="Helical" evidence="11">
    <location>
        <begin position="617"/>
        <end position="639"/>
    </location>
</feature>
<keyword evidence="6" id="KW-0460">Magnesium</keyword>
<dbReference type="InterPro" id="IPR044492">
    <property type="entry name" value="P_typ_ATPase_HD_dom"/>
</dbReference>
<sequence length="777" mass="84163">DGVLLSGKLSVDQSALNGESAETEKIPVFSGGEWDLSHKDQLFCGSIVSAGDGIMRVGRVGDKTFYGGLAGEMQEEPPESPLRVKLAGLAGTLSRLGYLAAILIAVADLFNSFLIDNGMNFAAAWSDFCTWKVCLPRLLHALTLAIAIVVVAVPEGLPMMIAVVLSSNMLRMIKDKVMVRKPVGIEASGGLNILFTDKTGTLTKGELEAVRFVEGDGQVCADVRECSPTVGELLRLSACFNTACVLFSGSVMGGNATDRALMKSILPLDFRMENYERLTALPFDSAYKFSAASVRGVDGRMPLFGEKCTFVKGAPEKILPFCTEFVDANGELRSFDGEAAGRKQRAMTERAMRVLAVAVSRKEVNGEKDLRDLTFVALIGIRDDLRKEVPAAIREVTDAGIRVVMITGDNIETAKAVAEEAGLMTPTPEGEAPLAVTGKELSAMTDAQVTALLPRLRVVARALPTDKSRLVRLAQASGMVTGMTGDGINDAAALRKADVGFAMGTGTDVAKEAGDIVILDNNFASIARAIRYGRTIFKSIRKFVVFQLTMNLCAVGVSLVAPFLGFDTPVTVIQMLWINIIMDTLAGLAFAGEPALPEYMEEAPVRRGEPVLNRQMAARILFTGLYTVGLCLLFLKAPVFRKLFRWEENPVYFYTAFFALFVFSGIFNAFNARTERLNLFSHLGKNKLFVVFILLVMAVQLLLIYFGGEAFRCAGLTPKELAFTLLLACTVIPADFLRKVLVRKFAGASARKTAAGRELRRKKSARPCTPAVNRSRP</sequence>
<comment type="caution">
    <text evidence="14">The sequence shown here is derived from an EMBL/GenBank/DDBJ whole genome shotgun (WGS) entry which is preliminary data.</text>
</comment>
<dbReference type="SFLD" id="SFLDS00003">
    <property type="entry name" value="Haloacid_Dehalogenase"/>
    <property type="match status" value="1"/>
</dbReference>
<dbReference type="Gene3D" id="3.40.50.1000">
    <property type="entry name" value="HAD superfamily/HAD-like"/>
    <property type="match status" value="1"/>
</dbReference>
<dbReference type="GO" id="GO:0016887">
    <property type="term" value="F:ATP hydrolysis activity"/>
    <property type="evidence" value="ECO:0007669"/>
    <property type="project" value="InterPro"/>
</dbReference>
<dbReference type="GO" id="GO:0046872">
    <property type="term" value="F:metal ion binding"/>
    <property type="evidence" value="ECO:0007669"/>
    <property type="project" value="UniProtKB-KW"/>
</dbReference>
<evidence type="ECO:0000256" key="9">
    <source>
        <dbReference type="ARBA" id="ARBA00023136"/>
    </source>
</evidence>
<feature type="domain" description="P-type ATPase A" evidence="12">
    <location>
        <begin position="1"/>
        <end position="73"/>
    </location>
</feature>
<dbReference type="Gene3D" id="2.70.150.10">
    <property type="entry name" value="Calcium-transporting ATPase, cytoplasmic transduction domain A"/>
    <property type="match status" value="1"/>
</dbReference>
<evidence type="ECO:0000259" key="12">
    <source>
        <dbReference type="Pfam" id="PF00122"/>
    </source>
</evidence>
<name>A0A9D1SGE9_9FIRM</name>
<feature type="transmembrane region" description="Helical" evidence="11">
    <location>
        <begin position="651"/>
        <end position="667"/>
    </location>
</feature>
<dbReference type="Pfam" id="PF08282">
    <property type="entry name" value="Hydrolase_3"/>
    <property type="match status" value="1"/>
</dbReference>
<feature type="region of interest" description="Disordered" evidence="10">
    <location>
        <begin position="756"/>
        <end position="777"/>
    </location>
</feature>